<dbReference type="PANTHER" id="PTHR37166">
    <property type="entry name" value="PROTEIN FLAG"/>
    <property type="match status" value="1"/>
</dbReference>
<dbReference type="AlphaFoldDB" id="A0A2S0VUM6"/>
<keyword evidence="1" id="KW-0282">Flagellum</keyword>
<reference evidence="1 2" key="1">
    <citation type="submission" date="2018-01" db="EMBL/GenBank/DDBJ databases">
        <title>Genome sequence of a Cantenovulum-like bacteria.</title>
        <authorList>
            <person name="Tan W.R."/>
            <person name="Lau N.-S."/>
            <person name="Go F."/>
            <person name="Amirul A.-A.A."/>
        </authorList>
    </citation>
    <scope>NUCLEOTIDE SEQUENCE [LARGE SCALE GENOMIC DNA]</scope>
    <source>
        <strain evidence="1 2">CCB-QB4</strain>
    </source>
</reference>
<sequence length="151" mass="16486">MEIGSQQSGINFAYKQERGQEQGNAALDTVNQKAVELDEAKNSSDNGKIIEFSDYEQAKVNQSNADNLDIESIESALADVSAFVQTKNQDLSFSFDDETNRSIIKVTDAGSGEVIRQIPSEEVLKLSERIKSLQSEIGETVGLGVLLNNEV</sequence>
<dbReference type="PANTHER" id="PTHR37166:SF1">
    <property type="entry name" value="PROTEIN FLAG"/>
    <property type="match status" value="1"/>
</dbReference>
<dbReference type="KEGG" id="cate:C2869_15805"/>
<dbReference type="Proteomes" id="UP000244441">
    <property type="component" value="Chromosome"/>
</dbReference>
<gene>
    <name evidence="1" type="ORF">C2869_15805</name>
</gene>
<dbReference type="EMBL" id="CP026604">
    <property type="protein sequence ID" value="AWB67800.1"/>
    <property type="molecule type" value="Genomic_DNA"/>
</dbReference>
<keyword evidence="1" id="KW-0969">Cilium</keyword>
<dbReference type="InterPro" id="IPR035924">
    <property type="entry name" value="FlaG-like_sf"/>
</dbReference>
<dbReference type="OrthoDB" id="5741693at2"/>
<name>A0A2S0VUM6_9ALTE</name>
<dbReference type="SUPFAM" id="SSF160214">
    <property type="entry name" value="FlaG-like"/>
    <property type="match status" value="1"/>
</dbReference>
<dbReference type="InterPro" id="IPR005186">
    <property type="entry name" value="FlaG"/>
</dbReference>
<organism evidence="1 2">
    <name type="scientific">Saccharobesus litoralis</name>
    <dbReference type="NCBI Taxonomy" id="2172099"/>
    <lineage>
        <taxon>Bacteria</taxon>
        <taxon>Pseudomonadati</taxon>
        <taxon>Pseudomonadota</taxon>
        <taxon>Gammaproteobacteria</taxon>
        <taxon>Alteromonadales</taxon>
        <taxon>Alteromonadaceae</taxon>
        <taxon>Saccharobesus</taxon>
    </lineage>
</organism>
<keyword evidence="2" id="KW-1185">Reference proteome</keyword>
<accession>A0A2S0VUM6</accession>
<evidence type="ECO:0000313" key="2">
    <source>
        <dbReference type="Proteomes" id="UP000244441"/>
    </source>
</evidence>
<dbReference type="Gene3D" id="3.30.160.170">
    <property type="entry name" value="FlaG-like"/>
    <property type="match status" value="1"/>
</dbReference>
<keyword evidence="1" id="KW-0966">Cell projection</keyword>
<dbReference type="RefSeq" id="WP_108603868.1">
    <property type="nucleotide sequence ID" value="NZ_CP026604.1"/>
</dbReference>
<evidence type="ECO:0000313" key="1">
    <source>
        <dbReference type="EMBL" id="AWB67800.1"/>
    </source>
</evidence>
<dbReference type="Pfam" id="PF03646">
    <property type="entry name" value="FlaG"/>
    <property type="match status" value="1"/>
</dbReference>
<protein>
    <submittedName>
        <fullName evidence="1">Flagellar biosynthesis protein FlaG</fullName>
    </submittedName>
</protein>
<proteinExistence type="predicted"/>